<dbReference type="STRING" id="1123349.SAMN02744037_00751"/>
<reference evidence="4" key="1">
    <citation type="submission" date="2016-11" db="EMBL/GenBank/DDBJ databases">
        <authorList>
            <person name="Varghese N."/>
            <person name="Submissions S."/>
        </authorList>
    </citation>
    <scope>NUCLEOTIDE SEQUENCE [LARGE SCALE GENOMIC DNA]</scope>
    <source>
        <strain evidence="4">DSM 15518</strain>
    </source>
</reference>
<dbReference type="GO" id="GO:0008270">
    <property type="term" value="F:zinc ion binding"/>
    <property type="evidence" value="ECO:0007669"/>
    <property type="project" value="UniProtKB-KW"/>
</dbReference>
<evidence type="ECO:0000259" key="2">
    <source>
        <dbReference type="PROSITE" id="PS50966"/>
    </source>
</evidence>
<dbReference type="EMBL" id="FRAE01000012">
    <property type="protein sequence ID" value="SHJ75294.1"/>
    <property type="molecule type" value="Genomic_DNA"/>
</dbReference>
<dbReference type="AlphaFoldDB" id="A0A1M6LVQ7"/>
<evidence type="ECO:0000313" key="4">
    <source>
        <dbReference type="Proteomes" id="UP000242497"/>
    </source>
</evidence>
<keyword evidence="1" id="KW-0862">Zinc</keyword>
<organism evidence="3 4">
    <name type="scientific">Tepidibacter formicigenes DSM 15518</name>
    <dbReference type="NCBI Taxonomy" id="1123349"/>
    <lineage>
        <taxon>Bacteria</taxon>
        <taxon>Bacillati</taxon>
        <taxon>Bacillota</taxon>
        <taxon>Clostridia</taxon>
        <taxon>Peptostreptococcales</taxon>
        <taxon>Peptostreptococcaceae</taxon>
        <taxon>Tepidibacter</taxon>
    </lineage>
</organism>
<keyword evidence="4" id="KW-1185">Reference proteome</keyword>
<proteinExistence type="predicted"/>
<dbReference type="Pfam" id="PF04434">
    <property type="entry name" value="SWIM"/>
    <property type="match status" value="1"/>
</dbReference>
<dbReference type="RefSeq" id="WP_072887395.1">
    <property type="nucleotide sequence ID" value="NZ_FRAE01000012.1"/>
</dbReference>
<evidence type="ECO:0000256" key="1">
    <source>
        <dbReference type="PROSITE-ProRule" id="PRU00325"/>
    </source>
</evidence>
<accession>A0A1M6LVQ7</accession>
<name>A0A1M6LVQ7_9FIRM</name>
<dbReference type="Proteomes" id="UP000242497">
    <property type="component" value="Unassembled WGS sequence"/>
</dbReference>
<protein>
    <submittedName>
        <fullName evidence="3">SWIM zinc finger</fullName>
    </submittedName>
</protein>
<keyword evidence="1" id="KW-0863">Zinc-finger</keyword>
<evidence type="ECO:0000313" key="3">
    <source>
        <dbReference type="EMBL" id="SHJ75294.1"/>
    </source>
</evidence>
<dbReference type="OrthoDB" id="1864112at2"/>
<sequence>MNFGNWDNSIHEYCEQIKRIAFMQRIKPENVYVDFEQKTAEIIGSRGTYNTTLNSCTCYDFETRQLPCKHIYRLAFELGFLDDLPKINRKASKAFKDNIQNEIERYKEYYLNGAISIEKFNKIVNALQSK</sequence>
<gene>
    <name evidence="3" type="ORF">SAMN02744037_00751</name>
</gene>
<dbReference type="InterPro" id="IPR007527">
    <property type="entry name" value="Znf_SWIM"/>
</dbReference>
<dbReference type="PROSITE" id="PS50966">
    <property type="entry name" value="ZF_SWIM"/>
    <property type="match status" value="1"/>
</dbReference>
<keyword evidence="1" id="KW-0479">Metal-binding</keyword>
<feature type="domain" description="SWIM-type" evidence="2">
    <location>
        <begin position="31"/>
        <end position="79"/>
    </location>
</feature>